<dbReference type="Pfam" id="PF07700">
    <property type="entry name" value="HNOB"/>
    <property type="match status" value="1"/>
</dbReference>
<dbReference type="InterPro" id="IPR011644">
    <property type="entry name" value="Heme_NO-bd"/>
</dbReference>
<feature type="region of interest" description="Disordered" evidence="1">
    <location>
        <begin position="287"/>
        <end position="324"/>
    </location>
</feature>
<protein>
    <recommendedName>
        <fullName evidence="2">4-vinyl reductase 4VR domain-containing protein</fullName>
    </recommendedName>
</protein>
<dbReference type="InterPro" id="IPR004096">
    <property type="entry name" value="V4R"/>
</dbReference>
<dbReference type="EMBL" id="BNJG01000001">
    <property type="protein sequence ID" value="GHO54983.1"/>
    <property type="molecule type" value="Genomic_DNA"/>
</dbReference>
<keyword evidence="4" id="KW-1185">Reference proteome</keyword>
<dbReference type="Gene3D" id="3.90.1520.10">
    <property type="entry name" value="H-NOX domain"/>
    <property type="match status" value="1"/>
</dbReference>
<dbReference type="SUPFAM" id="SSF111126">
    <property type="entry name" value="Ligand-binding domain in the NO signalling and Golgi transport"/>
    <property type="match status" value="1"/>
</dbReference>
<dbReference type="InterPro" id="IPR038158">
    <property type="entry name" value="H-NOX_domain_sf"/>
</dbReference>
<organism evidence="3 4">
    <name type="scientific">Ktedonobacter robiniae</name>
    <dbReference type="NCBI Taxonomy" id="2778365"/>
    <lineage>
        <taxon>Bacteria</taxon>
        <taxon>Bacillati</taxon>
        <taxon>Chloroflexota</taxon>
        <taxon>Ktedonobacteria</taxon>
        <taxon>Ktedonobacterales</taxon>
        <taxon>Ktedonobacteraceae</taxon>
        <taxon>Ktedonobacter</taxon>
    </lineage>
</organism>
<comment type="caution">
    <text evidence="3">The sequence shown here is derived from an EMBL/GenBank/DDBJ whole genome shotgun (WGS) entry which is preliminary data.</text>
</comment>
<dbReference type="Proteomes" id="UP000654345">
    <property type="component" value="Unassembled WGS sequence"/>
</dbReference>
<dbReference type="InterPro" id="IPR024096">
    <property type="entry name" value="NO_sig/Golgi_transp_ligand-bd"/>
</dbReference>
<evidence type="ECO:0000259" key="2">
    <source>
        <dbReference type="SMART" id="SM00989"/>
    </source>
</evidence>
<feature type="compositionally biased region" description="Low complexity" evidence="1">
    <location>
        <begin position="308"/>
        <end position="324"/>
    </location>
</feature>
<evidence type="ECO:0000256" key="1">
    <source>
        <dbReference type="SAM" id="MobiDB-lite"/>
    </source>
</evidence>
<gene>
    <name evidence="3" type="ORF">KSB_34580</name>
</gene>
<feature type="domain" description="4-vinyl reductase 4VR" evidence="2">
    <location>
        <begin position="129"/>
        <end position="189"/>
    </location>
</feature>
<proteinExistence type="predicted"/>
<accession>A0ABQ3UQH4</accession>
<reference evidence="3 4" key="1">
    <citation type="journal article" date="2021" name="Int. J. Syst. Evol. Microbiol.">
        <title>Reticulibacter mediterranei gen. nov., sp. nov., within the new family Reticulibacteraceae fam. nov., and Ktedonospora formicarum gen. nov., sp. nov., Ktedonobacter robiniae sp. nov., Dictyobacter formicarum sp. nov. and Dictyobacter arantiisoli sp. nov., belonging to the class Ktedonobacteria.</title>
        <authorList>
            <person name="Yabe S."/>
            <person name="Zheng Y."/>
            <person name="Wang C.M."/>
            <person name="Sakai Y."/>
            <person name="Abe K."/>
            <person name="Yokota A."/>
            <person name="Donadio S."/>
            <person name="Cavaletti L."/>
            <person name="Monciardini P."/>
        </authorList>
    </citation>
    <scope>NUCLEOTIDE SEQUENCE [LARGE SCALE GENOMIC DNA]</scope>
    <source>
        <strain evidence="3 4">SOSP1-30</strain>
    </source>
</reference>
<evidence type="ECO:0000313" key="3">
    <source>
        <dbReference type="EMBL" id="GHO54983.1"/>
    </source>
</evidence>
<name>A0ABQ3UQH4_9CHLR</name>
<evidence type="ECO:0000313" key="4">
    <source>
        <dbReference type="Proteomes" id="UP000654345"/>
    </source>
</evidence>
<sequence>MYYWKGVLMHGLVFVTWEKYLVDRFGNSLLKAYREAIGETSANAPLASKVYEDTHLLAGVAAACELTGLSAQVILREYGRYFILNGLTSHLCAYLLTRVHSGKDLLLVMRTAHAQMRRVPEALTPPLFGYEAGTHPNEFALIYDSPRQLCPVLHGAIEGAAERFHEHVSVIETTCMKQGAPVCRFELRFRPRHQANPQETPEQIAKRREKQQLAEVVLKVLPDHDGIELGELQQHLQRQLPLLGLNAPRLSALQEAINHLQFVGLVASTANQPGEIPMHRRYWRAPTSTQATPAHSKGYHSATGPQPRISRTRTGGHSSTTQSR</sequence>
<dbReference type="SMART" id="SM00989">
    <property type="entry name" value="V4R"/>
    <property type="match status" value="1"/>
</dbReference>